<dbReference type="EMBL" id="JAUCMX010000030">
    <property type="protein sequence ID" value="KAK3506684.1"/>
    <property type="molecule type" value="Genomic_DNA"/>
</dbReference>
<proteinExistence type="predicted"/>
<evidence type="ECO:0000313" key="2">
    <source>
        <dbReference type="Proteomes" id="UP001274896"/>
    </source>
</evidence>
<feature type="non-terminal residue" evidence="1">
    <location>
        <position position="117"/>
    </location>
</feature>
<evidence type="ECO:0000313" key="1">
    <source>
        <dbReference type="EMBL" id="KAK3506684.1"/>
    </source>
</evidence>
<sequence>EKQQQPAREPYGLNLSALPRDEDLCIYHRFSHLGRNQHKVERNEQMMDSKECLENVINLAPVSLFGGDSIYEVSAPRVDLETQNIFRAHIQAGLGGIKTMCREDIVIYREYVRNRYM</sequence>
<gene>
    <name evidence="1" type="ORF">QTP70_014677</name>
</gene>
<comment type="caution">
    <text evidence="1">The sequence shown here is derived from an EMBL/GenBank/DDBJ whole genome shotgun (WGS) entry which is preliminary data.</text>
</comment>
<reference evidence="1" key="1">
    <citation type="submission" date="2023-06" db="EMBL/GenBank/DDBJ databases">
        <title>Male Hemibagrus guttatus genome.</title>
        <authorList>
            <person name="Bian C."/>
        </authorList>
    </citation>
    <scope>NUCLEOTIDE SEQUENCE</scope>
    <source>
        <strain evidence="1">Male_cb2023</strain>
        <tissue evidence="1">Muscle</tissue>
    </source>
</reference>
<keyword evidence="2" id="KW-1185">Reference proteome</keyword>
<protein>
    <submittedName>
        <fullName evidence="1">Uncharacterized protein</fullName>
    </submittedName>
</protein>
<dbReference type="AlphaFoldDB" id="A0AAE0UHA5"/>
<organism evidence="1 2">
    <name type="scientific">Hemibagrus guttatus</name>
    <dbReference type="NCBI Taxonomy" id="175788"/>
    <lineage>
        <taxon>Eukaryota</taxon>
        <taxon>Metazoa</taxon>
        <taxon>Chordata</taxon>
        <taxon>Craniata</taxon>
        <taxon>Vertebrata</taxon>
        <taxon>Euteleostomi</taxon>
        <taxon>Actinopterygii</taxon>
        <taxon>Neopterygii</taxon>
        <taxon>Teleostei</taxon>
        <taxon>Ostariophysi</taxon>
        <taxon>Siluriformes</taxon>
        <taxon>Bagridae</taxon>
        <taxon>Hemibagrus</taxon>
    </lineage>
</organism>
<dbReference type="Proteomes" id="UP001274896">
    <property type="component" value="Unassembled WGS sequence"/>
</dbReference>
<name>A0AAE0UHA5_9TELE</name>
<accession>A0AAE0UHA5</accession>